<dbReference type="CDD" id="cd09358">
    <property type="entry name" value="LIM_Mical_like"/>
    <property type="match status" value="1"/>
</dbReference>
<dbReference type="Proteomes" id="UP000265120">
    <property type="component" value="Chromosome 3"/>
</dbReference>
<reference evidence="7" key="3">
    <citation type="submission" date="2025-09" db="UniProtKB">
        <authorList>
            <consortium name="Ensembl"/>
        </authorList>
    </citation>
    <scope>IDENTIFICATION</scope>
</reference>
<dbReference type="InterPro" id="IPR001781">
    <property type="entry name" value="Znf_LIM"/>
</dbReference>
<name>A0A3P8WKK0_CYNSE</name>
<feature type="compositionally biased region" description="Basic and acidic residues" evidence="5">
    <location>
        <begin position="90"/>
        <end position="99"/>
    </location>
</feature>
<evidence type="ECO:0000313" key="8">
    <source>
        <dbReference type="Proteomes" id="UP000265120"/>
    </source>
</evidence>
<evidence type="ECO:0000256" key="2">
    <source>
        <dbReference type="ARBA" id="ARBA00022833"/>
    </source>
</evidence>
<evidence type="ECO:0000259" key="6">
    <source>
        <dbReference type="PROSITE" id="PS50023"/>
    </source>
</evidence>
<dbReference type="PROSITE" id="PS50023">
    <property type="entry name" value="LIM_DOMAIN_2"/>
    <property type="match status" value="1"/>
</dbReference>
<dbReference type="Pfam" id="PF00412">
    <property type="entry name" value="LIM"/>
    <property type="match status" value="1"/>
</dbReference>
<feature type="region of interest" description="Disordered" evidence="5">
    <location>
        <begin position="150"/>
        <end position="181"/>
    </location>
</feature>
<dbReference type="PROSITE" id="PS00478">
    <property type="entry name" value="LIM_DOMAIN_1"/>
    <property type="match status" value="1"/>
</dbReference>
<feature type="region of interest" description="Disordered" evidence="5">
    <location>
        <begin position="53"/>
        <end position="122"/>
    </location>
</feature>
<keyword evidence="3 4" id="KW-0440">LIM domain</keyword>
<evidence type="ECO:0000256" key="5">
    <source>
        <dbReference type="SAM" id="MobiDB-lite"/>
    </source>
</evidence>
<dbReference type="SMART" id="SM00132">
    <property type="entry name" value="LIM"/>
    <property type="match status" value="1"/>
</dbReference>
<dbReference type="GeneTree" id="ENSGT00940000158377"/>
<evidence type="ECO:0000256" key="1">
    <source>
        <dbReference type="ARBA" id="ARBA00022723"/>
    </source>
</evidence>
<protein>
    <recommendedName>
        <fullName evidence="6">LIM zinc-binding domain-containing protein</fullName>
    </recommendedName>
</protein>
<evidence type="ECO:0000256" key="3">
    <source>
        <dbReference type="ARBA" id="ARBA00023038"/>
    </source>
</evidence>
<dbReference type="Ensembl" id="ENSCSET00000028362.1">
    <property type="protein sequence ID" value="ENSCSEP00000027988.1"/>
    <property type="gene ID" value="ENSCSEG00000017880.1"/>
</dbReference>
<dbReference type="Gene3D" id="2.10.110.10">
    <property type="entry name" value="Cysteine Rich Protein"/>
    <property type="match status" value="1"/>
</dbReference>
<proteinExistence type="predicted"/>
<dbReference type="AlphaFoldDB" id="A0A3P8WKK0"/>
<feature type="region of interest" description="Disordered" evidence="5">
    <location>
        <begin position="1"/>
        <end position="27"/>
    </location>
</feature>
<dbReference type="GO" id="GO:0046872">
    <property type="term" value="F:metal ion binding"/>
    <property type="evidence" value="ECO:0007669"/>
    <property type="project" value="UniProtKB-KW"/>
</dbReference>
<feature type="domain" description="LIM zinc-binding" evidence="6">
    <location>
        <begin position="278"/>
        <end position="338"/>
    </location>
</feature>
<reference evidence="7 8" key="1">
    <citation type="journal article" date="2014" name="Nat. Genet.">
        <title>Whole-genome sequence of a flatfish provides insights into ZW sex chromosome evolution and adaptation to a benthic lifestyle.</title>
        <authorList>
            <person name="Chen S."/>
            <person name="Zhang G."/>
            <person name="Shao C."/>
            <person name="Huang Q."/>
            <person name="Liu G."/>
            <person name="Zhang P."/>
            <person name="Song W."/>
            <person name="An N."/>
            <person name="Chalopin D."/>
            <person name="Volff J.N."/>
            <person name="Hong Y."/>
            <person name="Li Q."/>
            <person name="Sha Z."/>
            <person name="Zhou H."/>
            <person name="Xie M."/>
            <person name="Yu Q."/>
            <person name="Liu Y."/>
            <person name="Xiang H."/>
            <person name="Wang N."/>
            <person name="Wu K."/>
            <person name="Yang C."/>
            <person name="Zhou Q."/>
            <person name="Liao X."/>
            <person name="Yang L."/>
            <person name="Hu Q."/>
            <person name="Zhang J."/>
            <person name="Meng L."/>
            <person name="Jin L."/>
            <person name="Tian Y."/>
            <person name="Lian J."/>
            <person name="Yang J."/>
            <person name="Miao G."/>
            <person name="Liu S."/>
            <person name="Liang Z."/>
            <person name="Yan F."/>
            <person name="Li Y."/>
            <person name="Sun B."/>
            <person name="Zhang H."/>
            <person name="Zhang J."/>
            <person name="Zhu Y."/>
            <person name="Du M."/>
            <person name="Zhao Y."/>
            <person name="Schartl M."/>
            <person name="Tang Q."/>
            <person name="Wang J."/>
        </authorList>
    </citation>
    <scope>NUCLEOTIDE SEQUENCE</scope>
</reference>
<evidence type="ECO:0000313" key="7">
    <source>
        <dbReference type="Ensembl" id="ENSCSEP00000027988.1"/>
    </source>
</evidence>
<dbReference type="PANTHER" id="PTHR24206">
    <property type="entry name" value="OS06G0237300 PROTEIN"/>
    <property type="match status" value="1"/>
</dbReference>
<dbReference type="SUPFAM" id="SSF57716">
    <property type="entry name" value="Glucocorticoid receptor-like (DNA-binding domain)"/>
    <property type="match status" value="2"/>
</dbReference>
<organism evidence="7 8">
    <name type="scientific">Cynoglossus semilaevis</name>
    <name type="common">Tongue sole</name>
    <dbReference type="NCBI Taxonomy" id="244447"/>
    <lineage>
        <taxon>Eukaryota</taxon>
        <taxon>Metazoa</taxon>
        <taxon>Chordata</taxon>
        <taxon>Craniata</taxon>
        <taxon>Vertebrata</taxon>
        <taxon>Euteleostomi</taxon>
        <taxon>Actinopterygii</taxon>
        <taxon>Neopterygii</taxon>
        <taxon>Teleostei</taxon>
        <taxon>Neoteleostei</taxon>
        <taxon>Acanthomorphata</taxon>
        <taxon>Carangaria</taxon>
        <taxon>Pleuronectiformes</taxon>
        <taxon>Pleuronectoidei</taxon>
        <taxon>Cynoglossidae</taxon>
        <taxon>Cynoglossinae</taxon>
        <taxon>Cynoglossus</taxon>
    </lineage>
</organism>
<feature type="compositionally biased region" description="Basic and acidic residues" evidence="5">
    <location>
        <begin position="150"/>
        <end position="163"/>
    </location>
</feature>
<feature type="compositionally biased region" description="Basic and acidic residues" evidence="5">
    <location>
        <begin position="171"/>
        <end position="180"/>
    </location>
</feature>
<evidence type="ECO:0000256" key="4">
    <source>
        <dbReference type="PROSITE-ProRule" id="PRU00125"/>
    </source>
</evidence>
<keyword evidence="2 4" id="KW-0862">Zinc</keyword>
<keyword evidence="8" id="KW-1185">Reference proteome</keyword>
<dbReference type="InParanoid" id="A0A3P8WKK0"/>
<keyword evidence="1 4" id="KW-0479">Metal-binding</keyword>
<feature type="compositionally biased region" description="Polar residues" evidence="5">
    <location>
        <begin position="111"/>
        <end position="121"/>
    </location>
</feature>
<accession>A0A3P8WKK0</accession>
<sequence>MDWKINLRRTQSLKSVSSKEDKPTWTDAGQLNKKVSVSQLVSRYQTTVEQNCPAPAAPVVNGEVKPKRALREIPPSPQETRELPLVSPTRGHDDIERSSPKPTLSRAKSVGSLQNSPSSIQDLKARFESRSVTQSRADDVTAVMNGQVEENRRSAEIQKKRAPADAAGRGAKSDVKEQHVTQKVVTNQRSMRRKTIGGIDFEGITSSYAEEKRRTIADFRESSLNLTNEKPSVSVKVLSALYMSMVKPQDSTPTTAQHPPTEAGKRTKVTKFQPIRPEMCVACQKPVYPMEKITADKLIFHKLCFVCKQCKKKLSIQNYTPFHGEFYCVFHSKQQFRKKGNSDEGFGVTQNKI</sequence>
<reference evidence="7" key="2">
    <citation type="submission" date="2025-08" db="UniProtKB">
        <authorList>
            <consortium name="Ensembl"/>
        </authorList>
    </citation>
    <scope>IDENTIFICATION</scope>
</reference>